<keyword evidence="3" id="KW-0732">Signal</keyword>
<keyword evidence="6" id="KW-1185">Reference proteome</keyword>
<evidence type="ECO:0000313" key="5">
    <source>
        <dbReference type="EMBL" id="KAH9841119.1"/>
    </source>
</evidence>
<dbReference type="RefSeq" id="XP_047782585.1">
    <property type="nucleotide sequence ID" value="XM_047928654.1"/>
</dbReference>
<evidence type="ECO:0000256" key="1">
    <source>
        <dbReference type="ARBA" id="ARBA00005964"/>
    </source>
</evidence>
<dbReference type="InterPro" id="IPR002018">
    <property type="entry name" value="CarbesteraseB"/>
</dbReference>
<evidence type="ECO:0000313" key="6">
    <source>
        <dbReference type="Proteomes" id="UP000814176"/>
    </source>
</evidence>
<comment type="similarity">
    <text evidence="1 3">Belongs to the type-B carboxylesterase/lipase family.</text>
</comment>
<dbReference type="PANTHER" id="PTHR11559">
    <property type="entry name" value="CARBOXYLESTERASE"/>
    <property type="match status" value="1"/>
</dbReference>
<dbReference type="InterPro" id="IPR050309">
    <property type="entry name" value="Type-B_Carboxylest/Lipase"/>
</dbReference>
<gene>
    <name evidence="5" type="ORF">C8Q71DRAFT_890863</name>
</gene>
<feature type="non-terminal residue" evidence="5">
    <location>
        <position position="566"/>
    </location>
</feature>
<proteinExistence type="inferred from homology"/>
<dbReference type="PROSITE" id="PS00941">
    <property type="entry name" value="CARBOXYLESTERASE_B_2"/>
    <property type="match status" value="1"/>
</dbReference>
<protein>
    <recommendedName>
        <fullName evidence="3">Carboxylic ester hydrolase</fullName>
        <ecNumber evidence="3">3.1.1.-</ecNumber>
    </recommendedName>
</protein>
<name>A0ABQ8KT64_9APHY</name>
<dbReference type="EMBL" id="JADCUA010000004">
    <property type="protein sequence ID" value="KAH9841119.1"/>
    <property type="molecule type" value="Genomic_DNA"/>
</dbReference>
<organism evidence="5 6">
    <name type="scientific">Rhodofomes roseus</name>
    <dbReference type="NCBI Taxonomy" id="34475"/>
    <lineage>
        <taxon>Eukaryota</taxon>
        <taxon>Fungi</taxon>
        <taxon>Dikarya</taxon>
        <taxon>Basidiomycota</taxon>
        <taxon>Agaricomycotina</taxon>
        <taxon>Agaricomycetes</taxon>
        <taxon>Polyporales</taxon>
        <taxon>Rhodofomes</taxon>
    </lineage>
</organism>
<evidence type="ECO:0000256" key="3">
    <source>
        <dbReference type="RuleBase" id="RU361235"/>
    </source>
</evidence>
<sequence length="566" mass="60628">MPLIGLVITVATLWFIGALSVQGAAYYADGVSTNGTGPVVDVGYAAFLGNASVPGVHFFGGIRYAQPPLGELRWRPPAALNETSTTDKSVTDAQWFGDICLQQPAQLGFGSDDCLTLNVWKPAHARAGDNLPVALYIHGGGNYYASAQGFPMATWVQGSGGDIVAVNIQYRLGLLGFLASDVLMENGTANVGLLDQRAAIQWVQRHIAAFGGNPDHVTVVGESAGAADIVYQMIAYGGQGEAPFQAAITQSIGTDPIPDSTTYEYCFANVAATVGCPDNSTETMPCLRAAPLSAIVAAVNGKPSACKYLPIIDEDFLPDYPSTLIREGKFHKMPFIGGHCTDDGSIFVGAPSGITNTTDGFIAALRRRYTTLSNFTAARVAELYPADEFNSTYERAKTAFGDTVITCQYVPCRITKDWFIAKKLQSEGIAAVYNYRWNTPDPVQLAKNTWEGVMHTSDLFFLFNGTNSGPYPGVASSFAPFNASEQALSTEATGYWTSFSRSFNPAAHVAIDASTGALSPAPLWPASTSGRLVIQEGEGETRMEAFPLEYEERCLFWNEVGPEIHL</sequence>
<dbReference type="InterPro" id="IPR019826">
    <property type="entry name" value="Carboxylesterase_B_AS"/>
</dbReference>
<comment type="caution">
    <text evidence="5">The sequence shown here is derived from an EMBL/GenBank/DDBJ whole genome shotgun (WGS) entry which is preliminary data.</text>
</comment>
<feature type="signal peptide" evidence="3">
    <location>
        <begin position="1"/>
        <end position="18"/>
    </location>
</feature>
<evidence type="ECO:0000259" key="4">
    <source>
        <dbReference type="Pfam" id="PF00135"/>
    </source>
</evidence>
<feature type="chain" id="PRO_5045007288" description="Carboxylic ester hydrolase" evidence="3">
    <location>
        <begin position="19"/>
        <end position="566"/>
    </location>
</feature>
<dbReference type="GeneID" id="72009386"/>
<evidence type="ECO:0000256" key="2">
    <source>
        <dbReference type="ARBA" id="ARBA00022801"/>
    </source>
</evidence>
<reference evidence="5 6" key="1">
    <citation type="journal article" date="2021" name="Environ. Microbiol.">
        <title>Gene family expansions and transcriptome signatures uncover fungal adaptations to wood decay.</title>
        <authorList>
            <person name="Hage H."/>
            <person name="Miyauchi S."/>
            <person name="Viragh M."/>
            <person name="Drula E."/>
            <person name="Min B."/>
            <person name="Chaduli D."/>
            <person name="Navarro D."/>
            <person name="Favel A."/>
            <person name="Norest M."/>
            <person name="Lesage-Meessen L."/>
            <person name="Balint B."/>
            <person name="Merenyi Z."/>
            <person name="de Eugenio L."/>
            <person name="Morin E."/>
            <person name="Martinez A.T."/>
            <person name="Baldrian P."/>
            <person name="Stursova M."/>
            <person name="Martinez M.J."/>
            <person name="Novotny C."/>
            <person name="Magnuson J.K."/>
            <person name="Spatafora J.W."/>
            <person name="Maurice S."/>
            <person name="Pangilinan J."/>
            <person name="Andreopoulos W."/>
            <person name="LaButti K."/>
            <person name="Hundley H."/>
            <person name="Na H."/>
            <person name="Kuo A."/>
            <person name="Barry K."/>
            <person name="Lipzen A."/>
            <person name="Henrissat B."/>
            <person name="Riley R."/>
            <person name="Ahrendt S."/>
            <person name="Nagy L.G."/>
            <person name="Grigoriev I.V."/>
            <person name="Martin F."/>
            <person name="Rosso M.N."/>
        </authorList>
    </citation>
    <scope>NUCLEOTIDE SEQUENCE [LARGE SCALE GENOMIC DNA]</scope>
    <source>
        <strain evidence="5 6">CIRM-BRFM 1785</strain>
    </source>
</reference>
<dbReference type="SUPFAM" id="SSF53474">
    <property type="entry name" value="alpha/beta-Hydrolases"/>
    <property type="match status" value="1"/>
</dbReference>
<dbReference type="Pfam" id="PF00135">
    <property type="entry name" value="COesterase"/>
    <property type="match status" value="1"/>
</dbReference>
<dbReference type="InterPro" id="IPR029058">
    <property type="entry name" value="AB_hydrolase_fold"/>
</dbReference>
<feature type="domain" description="Carboxylesterase type B" evidence="4">
    <location>
        <begin position="49"/>
        <end position="507"/>
    </location>
</feature>
<dbReference type="PROSITE" id="PS00122">
    <property type="entry name" value="CARBOXYLESTERASE_B_1"/>
    <property type="match status" value="1"/>
</dbReference>
<dbReference type="Gene3D" id="3.40.50.1820">
    <property type="entry name" value="alpha/beta hydrolase"/>
    <property type="match status" value="1"/>
</dbReference>
<dbReference type="InterPro" id="IPR019819">
    <property type="entry name" value="Carboxylesterase_B_CS"/>
</dbReference>
<dbReference type="EC" id="3.1.1.-" evidence="3"/>
<dbReference type="Proteomes" id="UP000814176">
    <property type="component" value="Unassembled WGS sequence"/>
</dbReference>
<keyword evidence="2 3" id="KW-0378">Hydrolase</keyword>
<accession>A0ABQ8KT64</accession>